<evidence type="ECO:0000259" key="2">
    <source>
        <dbReference type="Pfam" id="PF22936"/>
    </source>
</evidence>
<evidence type="ECO:0000313" key="4">
    <source>
        <dbReference type="Proteomes" id="UP001175228"/>
    </source>
</evidence>
<dbReference type="EMBL" id="JAUEPU010000023">
    <property type="protein sequence ID" value="KAK0493741.1"/>
    <property type="molecule type" value="Genomic_DNA"/>
</dbReference>
<proteinExistence type="predicted"/>
<dbReference type="Pfam" id="PF22936">
    <property type="entry name" value="Pol_BBD"/>
    <property type="match status" value="1"/>
</dbReference>
<feature type="region of interest" description="Disordered" evidence="1">
    <location>
        <begin position="1"/>
        <end position="86"/>
    </location>
</feature>
<feature type="region of interest" description="Disordered" evidence="1">
    <location>
        <begin position="129"/>
        <end position="182"/>
    </location>
</feature>
<comment type="caution">
    <text evidence="3">The sequence shown here is derived from an EMBL/GenBank/DDBJ whole genome shotgun (WGS) entry which is preliminary data.</text>
</comment>
<dbReference type="AlphaFoldDB" id="A0AA39Q0A7"/>
<protein>
    <recommendedName>
        <fullName evidence="2">Retrovirus-related Pol polyprotein from transposon TNT 1-94-like beta-barrel domain-containing protein</fullName>
    </recommendedName>
</protein>
<sequence>MAMGKAGLKGRSIRDNLHHQKEIVPALIVEEKLDRKDGEKKDDDAAKDKPKGGLAGGSVNTSMESQDTFGAGAWLAHPSTDDSDSDGWLSKIDKDLMMGIGAFSDMSDDDEVSSDMLTTILNLDPGVVKEEDLSDNDMPELESVSDSLEDEEELTDDEFDDLPDLEDVEDSHDDEDNLEPEVGTSTMIASTEDVNLEKKDKSVIELYDSGTSQHMSPHQQAFLDYHDIHPKSFDTANKNKFLATGQGDMIVSLLHGSESTKIQLTKVLYALDLAYTLILVSCLDDAGYSVTFGSGKGVIRDKEDTMVDILPNTKGLYCYIHKTSGEAHTVKEKLTFMDLHH</sequence>
<feature type="compositionally biased region" description="Acidic residues" evidence="1">
    <location>
        <begin position="147"/>
        <end position="179"/>
    </location>
</feature>
<feature type="compositionally biased region" description="Basic and acidic residues" evidence="1">
    <location>
        <begin position="29"/>
        <end position="51"/>
    </location>
</feature>
<gene>
    <name evidence="3" type="ORF">EDD18DRAFT_1356200</name>
</gene>
<feature type="compositionally biased region" description="Polar residues" evidence="1">
    <location>
        <begin position="58"/>
        <end position="68"/>
    </location>
</feature>
<evidence type="ECO:0000313" key="3">
    <source>
        <dbReference type="EMBL" id="KAK0493741.1"/>
    </source>
</evidence>
<organism evidence="3 4">
    <name type="scientific">Armillaria luteobubalina</name>
    <dbReference type="NCBI Taxonomy" id="153913"/>
    <lineage>
        <taxon>Eukaryota</taxon>
        <taxon>Fungi</taxon>
        <taxon>Dikarya</taxon>
        <taxon>Basidiomycota</taxon>
        <taxon>Agaricomycotina</taxon>
        <taxon>Agaricomycetes</taxon>
        <taxon>Agaricomycetidae</taxon>
        <taxon>Agaricales</taxon>
        <taxon>Marasmiineae</taxon>
        <taxon>Physalacriaceae</taxon>
        <taxon>Armillaria</taxon>
    </lineage>
</organism>
<feature type="domain" description="Retrovirus-related Pol polyprotein from transposon TNT 1-94-like beta-barrel" evidence="2">
    <location>
        <begin position="207"/>
        <end position="288"/>
    </location>
</feature>
<feature type="compositionally biased region" description="Basic and acidic residues" evidence="1">
    <location>
        <begin position="12"/>
        <end position="22"/>
    </location>
</feature>
<reference evidence="3" key="1">
    <citation type="submission" date="2023-06" db="EMBL/GenBank/DDBJ databases">
        <authorList>
            <consortium name="Lawrence Berkeley National Laboratory"/>
            <person name="Ahrendt S."/>
            <person name="Sahu N."/>
            <person name="Indic B."/>
            <person name="Wong-Bajracharya J."/>
            <person name="Merenyi Z."/>
            <person name="Ke H.-M."/>
            <person name="Monk M."/>
            <person name="Kocsube S."/>
            <person name="Drula E."/>
            <person name="Lipzen A."/>
            <person name="Balint B."/>
            <person name="Henrissat B."/>
            <person name="Andreopoulos B."/>
            <person name="Martin F.M."/>
            <person name="Harder C.B."/>
            <person name="Rigling D."/>
            <person name="Ford K.L."/>
            <person name="Foster G.D."/>
            <person name="Pangilinan J."/>
            <person name="Papanicolaou A."/>
            <person name="Barry K."/>
            <person name="LaButti K."/>
            <person name="Viragh M."/>
            <person name="Koriabine M."/>
            <person name="Yan M."/>
            <person name="Riley R."/>
            <person name="Champramary S."/>
            <person name="Plett K.L."/>
            <person name="Tsai I.J."/>
            <person name="Slot J."/>
            <person name="Sipos G."/>
            <person name="Plett J."/>
            <person name="Nagy L.G."/>
            <person name="Grigoriev I.V."/>
        </authorList>
    </citation>
    <scope>NUCLEOTIDE SEQUENCE</scope>
    <source>
        <strain evidence="3">HWK02</strain>
    </source>
</reference>
<keyword evidence="4" id="KW-1185">Reference proteome</keyword>
<dbReference type="Proteomes" id="UP001175228">
    <property type="component" value="Unassembled WGS sequence"/>
</dbReference>
<accession>A0AA39Q0A7</accession>
<name>A0AA39Q0A7_9AGAR</name>
<dbReference type="InterPro" id="IPR054722">
    <property type="entry name" value="PolX-like_BBD"/>
</dbReference>
<evidence type="ECO:0000256" key="1">
    <source>
        <dbReference type="SAM" id="MobiDB-lite"/>
    </source>
</evidence>